<feature type="coiled-coil region" evidence="20">
    <location>
        <begin position="95"/>
        <end position="122"/>
    </location>
</feature>
<dbReference type="SMART" id="SM00464">
    <property type="entry name" value="LON"/>
    <property type="match status" value="1"/>
</dbReference>
<evidence type="ECO:0000256" key="4">
    <source>
        <dbReference type="ARBA" id="ARBA00022741"/>
    </source>
</evidence>
<dbReference type="GO" id="GO:0034605">
    <property type="term" value="P:cellular response to heat"/>
    <property type="evidence" value="ECO:0007669"/>
    <property type="project" value="UniProtKB-UniRule"/>
</dbReference>
<comment type="subcellular location">
    <subcellularLocation>
        <location evidence="1 14 15">Cytoplasm</location>
    </subcellularLocation>
</comment>
<feature type="domain" description="Lon proteolytic" evidence="21">
    <location>
        <begin position="591"/>
        <end position="772"/>
    </location>
</feature>
<reference evidence="23 24" key="1">
    <citation type="submission" date="2016-01" db="EMBL/GenBank/DDBJ databases">
        <authorList>
            <person name="Oliw E.H."/>
        </authorList>
    </citation>
    <scope>NUCLEOTIDE SEQUENCE [LARGE SCALE GENOMIC DNA]</scope>
    <source>
        <strain evidence="23 24">CMW7756A</strain>
    </source>
</reference>
<dbReference type="PROSITE" id="PS01046">
    <property type="entry name" value="LON_SER"/>
    <property type="match status" value="1"/>
</dbReference>
<keyword evidence="7 14" id="KW-0067">ATP-binding</keyword>
<dbReference type="Gene3D" id="3.40.50.300">
    <property type="entry name" value="P-loop containing nucleotide triphosphate hydrolases"/>
    <property type="match status" value="1"/>
</dbReference>
<dbReference type="InterPro" id="IPR027065">
    <property type="entry name" value="Lon_Prtase"/>
</dbReference>
<dbReference type="Pfam" id="PF00004">
    <property type="entry name" value="AAA"/>
    <property type="match status" value="1"/>
</dbReference>
<dbReference type="SUPFAM" id="SSF54211">
    <property type="entry name" value="Ribosomal protein S5 domain 2-like"/>
    <property type="match status" value="1"/>
</dbReference>
<evidence type="ECO:0000256" key="19">
    <source>
        <dbReference type="RuleBase" id="RU000591"/>
    </source>
</evidence>
<dbReference type="CDD" id="cd19500">
    <property type="entry name" value="RecA-like_Lon"/>
    <property type="match status" value="1"/>
</dbReference>
<keyword evidence="6 14" id="KW-0720">Serine protease</keyword>
<evidence type="ECO:0000256" key="16">
    <source>
        <dbReference type="PIRSR" id="PIRSR001174-1"/>
    </source>
</evidence>
<dbReference type="GO" id="GO:0005737">
    <property type="term" value="C:cytoplasm"/>
    <property type="evidence" value="ECO:0007669"/>
    <property type="project" value="UniProtKB-SubCell"/>
</dbReference>
<evidence type="ECO:0000256" key="15">
    <source>
        <dbReference type="PIRNR" id="PIRNR001174"/>
    </source>
</evidence>
<dbReference type="InterPro" id="IPR046336">
    <property type="entry name" value="Lon_prtase_N_sf"/>
</dbReference>
<dbReference type="Gene3D" id="2.30.130.40">
    <property type="entry name" value="LON domain-like"/>
    <property type="match status" value="1"/>
</dbReference>
<dbReference type="NCBIfam" id="TIGR00763">
    <property type="entry name" value="lon"/>
    <property type="match status" value="1"/>
</dbReference>
<evidence type="ECO:0000256" key="18">
    <source>
        <dbReference type="PROSITE-ProRule" id="PRU01122"/>
    </source>
</evidence>
<evidence type="ECO:0000313" key="23">
    <source>
        <dbReference type="EMBL" id="KXA28627.1"/>
    </source>
</evidence>
<name>A0A133PJB5_9FIRM</name>
<keyword evidence="4 14" id="KW-0547">Nucleotide-binding</keyword>
<dbReference type="InterPro" id="IPR020568">
    <property type="entry name" value="Ribosomal_Su5_D2-typ_SF"/>
</dbReference>
<comment type="subunit">
    <text evidence="14 15">Homohexamer. Organized in a ring with a central cavity.</text>
</comment>
<feature type="binding site" evidence="14 17">
    <location>
        <begin position="355"/>
        <end position="362"/>
    </location>
    <ligand>
        <name>ATP</name>
        <dbReference type="ChEBI" id="CHEBI:30616"/>
    </ligand>
</feature>
<dbReference type="PIRSF" id="PIRSF001174">
    <property type="entry name" value="Lon_proteas"/>
    <property type="match status" value="1"/>
</dbReference>
<evidence type="ECO:0000256" key="6">
    <source>
        <dbReference type="ARBA" id="ARBA00022825"/>
    </source>
</evidence>
<feature type="active site" evidence="14 16">
    <location>
        <position position="678"/>
    </location>
</feature>
<dbReference type="Gene3D" id="1.10.8.60">
    <property type="match status" value="1"/>
</dbReference>
<dbReference type="Gene3D" id="1.20.5.5270">
    <property type="match status" value="1"/>
</dbReference>
<comment type="function">
    <text evidence="10 14">ATP-dependent serine protease that mediates the selective degradation of mutant and abnormal proteins as well as certain short-lived regulatory proteins. Required for cellular homeostasis and for survival from DNA damage and developmental changes induced by stress. Degrades polypeptides processively to yield small peptide fragments that are 5 to 10 amino acids long. Binds to DNA in a double-stranded, site-specific manner.</text>
</comment>
<feature type="active site" evidence="14 16">
    <location>
        <position position="721"/>
    </location>
</feature>
<protein>
    <recommendedName>
        <fullName evidence="12 14">Lon protease</fullName>
        <ecNumber evidence="11 14">3.4.21.53</ecNumber>
    </recommendedName>
    <alternativeName>
        <fullName evidence="13 14">ATP-dependent protease La</fullName>
    </alternativeName>
</protein>
<evidence type="ECO:0000256" key="14">
    <source>
        <dbReference type="HAMAP-Rule" id="MF_01973"/>
    </source>
</evidence>
<dbReference type="GO" id="GO:0006515">
    <property type="term" value="P:protein quality control for misfolded or incompletely synthesized proteins"/>
    <property type="evidence" value="ECO:0007669"/>
    <property type="project" value="UniProtKB-UniRule"/>
</dbReference>
<dbReference type="InterPro" id="IPR008268">
    <property type="entry name" value="Peptidase_S16_AS"/>
</dbReference>
<dbReference type="Pfam" id="PF05362">
    <property type="entry name" value="Lon_C"/>
    <property type="match status" value="1"/>
</dbReference>
<evidence type="ECO:0000256" key="7">
    <source>
        <dbReference type="ARBA" id="ARBA00022840"/>
    </source>
</evidence>
<evidence type="ECO:0000256" key="11">
    <source>
        <dbReference type="ARBA" id="ARBA00066743"/>
    </source>
</evidence>
<evidence type="ECO:0000256" key="13">
    <source>
        <dbReference type="ARBA" id="ARBA00082722"/>
    </source>
</evidence>
<dbReference type="Proteomes" id="UP000070174">
    <property type="component" value="Unassembled WGS sequence"/>
</dbReference>
<dbReference type="InterPro" id="IPR003111">
    <property type="entry name" value="Lon_prtase_N"/>
</dbReference>
<dbReference type="SUPFAM" id="SSF52540">
    <property type="entry name" value="P-loop containing nucleoside triphosphate hydrolases"/>
    <property type="match status" value="1"/>
</dbReference>
<dbReference type="SUPFAM" id="SSF88697">
    <property type="entry name" value="PUA domain-like"/>
    <property type="match status" value="1"/>
</dbReference>
<proteinExistence type="evidence at transcript level"/>
<dbReference type="InterPro" id="IPR004815">
    <property type="entry name" value="Lon_bac/euk-typ"/>
</dbReference>
<evidence type="ECO:0000259" key="21">
    <source>
        <dbReference type="PROSITE" id="PS51786"/>
    </source>
</evidence>
<dbReference type="EMBL" id="LRQE01000041">
    <property type="protein sequence ID" value="KXA28627.1"/>
    <property type="molecule type" value="Genomic_DNA"/>
</dbReference>
<evidence type="ECO:0000313" key="24">
    <source>
        <dbReference type="Proteomes" id="UP000070174"/>
    </source>
</evidence>
<evidence type="ECO:0000256" key="20">
    <source>
        <dbReference type="SAM" id="Coils"/>
    </source>
</evidence>
<keyword evidence="5 14" id="KW-0378">Hydrolase</keyword>
<keyword evidence="20" id="KW-0175">Coiled coil</keyword>
<dbReference type="GO" id="GO:0004252">
    <property type="term" value="F:serine-type endopeptidase activity"/>
    <property type="evidence" value="ECO:0007669"/>
    <property type="project" value="UniProtKB-UniRule"/>
</dbReference>
<dbReference type="Gene3D" id="1.20.58.1480">
    <property type="match status" value="1"/>
</dbReference>
<dbReference type="InterPro" id="IPR003959">
    <property type="entry name" value="ATPase_AAA_core"/>
</dbReference>
<evidence type="ECO:0000256" key="10">
    <source>
        <dbReference type="ARBA" id="ARBA00053875"/>
    </source>
</evidence>
<dbReference type="FunFam" id="1.20.5.5270:FF:000002">
    <property type="entry name" value="Lon protease homolog"/>
    <property type="match status" value="1"/>
</dbReference>
<dbReference type="PROSITE" id="PS51786">
    <property type="entry name" value="LON_PROTEOLYTIC"/>
    <property type="match status" value="1"/>
</dbReference>
<dbReference type="GO" id="GO:0016887">
    <property type="term" value="F:ATP hydrolysis activity"/>
    <property type="evidence" value="ECO:0007669"/>
    <property type="project" value="UniProtKB-UniRule"/>
</dbReference>
<evidence type="ECO:0000256" key="5">
    <source>
        <dbReference type="ARBA" id="ARBA00022801"/>
    </source>
</evidence>
<organism evidence="23">
    <name type="scientific">Peptoniphilus harei</name>
    <dbReference type="NCBI Taxonomy" id="54005"/>
    <lineage>
        <taxon>Bacteria</taxon>
        <taxon>Bacillati</taxon>
        <taxon>Bacillota</taxon>
        <taxon>Tissierellia</taxon>
        <taxon>Tissierellales</taxon>
        <taxon>Peptoniphilaceae</taxon>
        <taxon>Peptoniphilus</taxon>
    </lineage>
</organism>
<dbReference type="GO" id="GO:0005524">
    <property type="term" value="F:ATP binding"/>
    <property type="evidence" value="ECO:0007669"/>
    <property type="project" value="UniProtKB-UniRule"/>
</dbReference>
<dbReference type="InterPro" id="IPR003593">
    <property type="entry name" value="AAA+_ATPase"/>
</dbReference>
<accession>A0A133PJB5</accession>
<keyword evidence="2 14" id="KW-0963">Cytoplasm</keyword>
<dbReference type="InterPro" id="IPR027417">
    <property type="entry name" value="P-loop_NTPase"/>
</dbReference>
<gene>
    <name evidence="14" type="primary">lon</name>
    <name evidence="23" type="ORF">HMPREF3229_01623</name>
</gene>
<dbReference type="NCBIfam" id="NF008053">
    <property type="entry name" value="PRK10787.1"/>
    <property type="match status" value="1"/>
</dbReference>
<evidence type="ECO:0000256" key="1">
    <source>
        <dbReference type="ARBA" id="ARBA00004496"/>
    </source>
</evidence>
<dbReference type="GO" id="GO:0004176">
    <property type="term" value="F:ATP-dependent peptidase activity"/>
    <property type="evidence" value="ECO:0007669"/>
    <property type="project" value="UniProtKB-UniRule"/>
</dbReference>
<dbReference type="FunFam" id="3.40.50.300:FF:000021">
    <property type="entry name" value="Lon protease homolog"/>
    <property type="match status" value="1"/>
</dbReference>
<dbReference type="Gene3D" id="3.30.230.10">
    <property type="match status" value="1"/>
</dbReference>
<dbReference type="InterPro" id="IPR015947">
    <property type="entry name" value="PUA-like_sf"/>
</dbReference>
<dbReference type="SMART" id="SM00382">
    <property type="entry name" value="AAA"/>
    <property type="match status" value="1"/>
</dbReference>
<evidence type="ECO:0000256" key="2">
    <source>
        <dbReference type="ARBA" id="ARBA00022490"/>
    </source>
</evidence>
<comment type="similarity">
    <text evidence="14 15 18 19">Belongs to the peptidase S16 family.</text>
</comment>
<comment type="induction">
    <text evidence="14">By heat shock.</text>
</comment>
<dbReference type="GO" id="GO:0043565">
    <property type="term" value="F:sequence-specific DNA binding"/>
    <property type="evidence" value="ECO:0007669"/>
    <property type="project" value="UniProtKB-UniRule"/>
</dbReference>
<dbReference type="InterPro" id="IPR054594">
    <property type="entry name" value="Lon_lid"/>
</dbReference>
<evidence type="ECO:0000256" key="9">
    <source>
        <dbReference type="ARBA" id="ARBA00050665"/>
    </source>
</evidence>
<dbReference type="PRINTS" id="PR00830">
    <property type="entry name" value="ENDOLAPTASE"/>
</dbReference>
<evidence type="ECO:0000256" key="3">
    <source>
        <dbReference type="ARBA" id="ARBA00022670"/>
    </source>
</evidence>
<evidence type="ECO:0000256" key="12">
    <source>
        <dbReference type="ARBA" id="ARBA00071934"/>
    </source>
</evidence>
<evidence type="ECO:0000256" key="17">
    <source>
        <dbReference type="PIRSR" id="PIRSR001174-2"/>
    </source>
</evidence>
<dbReference type="InterPro" id="IPR008269">
    <property type="entry name" value="Lon_proteolytic"/>
</dbReference>
<comment type="catalytic activity">
    <reaction evidence="9 14 15 18">
        <text>Hydrolysis of proteins in presence of ATP.</text>
        <dbReference type="EC" id="3.4.21.53"/>
    </reaction>
</comment>
<dbReference type="PATRIC" id="fig|54005.3.peg.1587"/>
<dbReference type="EC" id="3.4.21.53" evidence="11 14"/>
<feature type="domain" description="Lon N-terminal" evidence="22">
    <location>
        <begin position="6"/>
        <end position="202"/>
    </location>
</feature>
<dbReference type="RefSeq" id="WP_060800604.1">
    <property type="nucleotide sequence ID" value="NZ_KQ957105.1"/>
</dbReference>
<dbReference type="InterPro" id="IPR027543">
    <property type="entry name" value="Lon_bac"/>
</dbReference>
<evidence type="ECO:0000256" key="8">
    <source>
        <dbReference type="ARBA" id="ARBA00023016"/>
    </source>
</evidence>
<sequence>MDKIKLPLIPLRDLVIFPHMVMHFDCGRKISLNAIDAAEMKDSKIFLVAQRELEIEEPKREDLFEIGTVATIKQILKLPGGIVRVLVEGEERAKISELDITEEMIEAEIEILEDKESDFTEEEEIEAALRLALSDLEAYSSLDDKFFPGIISNIADTDDPSRFIDTVVGYLNFKLQDYQRLLETTDIYERLVVFHEIMKKEIEILSIEKNINDQVKKKMDDVQREYYLKEQLRVIHKELGDEEDEAEITESYKKKIEEKALPDEVREKALKEVKKLGNLNSQSPDYSLLINYLDWILDLPWLESGDEKRNISDARKILNDEHYGLKKVKERILEFIAVRILSGDKGRGPILCLVGPPGVGKTSIAQSIANSLNKEFVRMSLGGVTDEAEIRGHRRTYIGALPGRIISLLKKAGKNDPVFLFDEIDKVGNDFKGDPASALLEVLDPEQNNSFTDRYLELPFDLSKVFFIATANTRSTIPRPLLDRMEVIQLEGYTPNEKFNIAKKYLISKQIEENGLKKENISISDRAIKDIIDYYTRESGVRGLEKQISKIVRKAALKIVEEDLDKVSVSTRNIEDYLGEKIYRISEAEKTPEVGSVNGLAWTEVGGTSLVIETTVMPGKGKLTLTGSLGDVMKESAIAAISHIASNADKFKLDPNFRSTTDIHIHVPEGAVPKDGPSAGITIATSVLSALTKRPVKNDVAMTGEITLRGKVLPIGGLKEKLLAAERYGVKTVIIPEDNKRDLKEIEEEAIKRLDVRPVSKFEEVAEIAIGDFNEDK</sequence>
<dbReference type="AlphaFoldDB" id="A0A133PJB5"/>
<dbReference type="InterPro" id="IPR014721">
    <property type="entry name" value="Ribsml_uS5_D2-typ_fold_subgr"/>
</dbReference>
<keyword evidence="3 14" id="KW-0645">Protease</keyword>
<dbReference type="HAMAP" id="MF_01973">
    <property type="entry name" value="lon_bact"/>
    <property type="match status" value="1"/>
</dbReference>
<keyword evidence="8 14" id="KW-0346">Stress response</keyword>
<dbReference type="Pfam" id="PF02190">
    <property type="entry name" value="LON_substr_bdg"/>
    <property type="match status" value="1"/>
</dbReference>
<comment type="caution">
    <text evidence="23">The sequence shown here is derived from an EMBL/GenBank/DDBJ whole genome shotgun (WGS) entry which is preliminary data.</text>
</comment>
<dbReference type="PANTHER" id="PTHR10046">
    <property type="entry name" value="ATP DEPENDENT LON PROTEASE FAMILY MEMBER"/>
    <property type="match status" value="1"/>
</dbReference>
<dbReference type="Pfam" id="PF22667">
    <property type="entry name" value="Lon_lid"/>
    <property type="match status" value="1"/>
</dbReference>
<evidence type="ECO:0000259" key="22">
    <source>
        <dbReference type="PROSITE" id="PS51787"/>
    </source>
</evidence>
<dbReference type="PROSITE" id="PS51787">
    <property type="entry name" value="LON_N"/>
    <property type="match status" value="1"/>
</dbReference>